<feature type="compositionally biased region" description="Polar residues" evidence="9">
    <location>
        <begin position="441"/>
        <end position="450"/>
    </location>
</feature>
<dbReference type="GO" id="GO:0004867">
    <property type="term" value="F:serine-type endopeptidase inhibitor activity"/>
    <property type="evidence" value="ECO:0007669"/>
    <property type="project" value="UniProtKB-KW"/>
</dbReference>
<evidence type="ECO:0000256" key="4">
    <source>
        <dbReference type="ARBA" id="ARBA00022690"/>
    </source>
</evidence>
<dbReference type="PROSITE" id="PS00284">
    <property type="entry name" value="SERPIN"/>
    <property type="match status" value="2"/>
</dbReference>
<dbReference type="SUPFAM" id="SSF56574">
    <property type="entry name" value="Serpins"/>
    <property type="match status" value="2"/>
</dbReference>
<evidence type="ECO:0000259" key="10">
    <source>
        <dbReference type="SMART" id="SM00093"/>
    </source>
</evidence>
<dbReference type="PANTHER" id="PTHR11461:SF357">
    <property type="entry name" value="SERINE PROTEASE INHIBITOR 27A"/>
    <property type="match status" value="1"/>
</dbReference>
<feature type="non-terminal residue" evidence="11">
    <location>
        <position position="1"/>
    </location>
</feature>
<name>A0A1B6LQJ3_9HEMI</name>
<evidence type="ECO:0000256" key="7">
    <source>
        <dbReference type="ARBA" id="ARBA00023180"/>
    </source>
</evidence>
<dbReference type="InterPro" id="IPR042185">
    <property type="entry name" value="Serpin_sf_2"/>
</dbReference>
<keyword evidence="3" id="KW-0964">Secreted</keyword>
<dbReference type="SMART" id="SM00093">
    <property type="entry name" value="SERPIN"/>
    <property type="match status" value="2"/>
</dbReference>
<evidence type="ECO:0000313" key="11">
    <source>
        <dbReference type="EMBL" id="JAT25834.1"/>
    </source>
</evidence>
<dbReference type="InterPro" id="IPR042178">
    <property type="entry name" value="Serpin_sf_1"/>
</dbReference>
<proteinExistence type="inferred from homology"/>
<keyword evidence="4" id="KW-0646">Protease inhibitor</keyword>
<feature type="region of interest" description="Disordered" evidence="9">
    <location>
        <begin position="424"/>
        <end position="455"/>
    </location>
</feature>
<dbReference type="AlphaFoldDB" id="A0A1B6LQJ3"/>
<keyword evidence="5" id="KW-0732">Signal</keyword>
<sequence length="911" mass="101727">FLVAGAVVVCSGTSLADNKALNCSVLDKPTPGEPRVDHVFSRGEKFDDFDWNLSKELNAKENGQGNLVISPFSLKVVLAMLYEGAKGETAQQIGDALDLDNSTMFQRSNTRDRFSTILKSLQTSKGEYEIQIGTHVFIDKETEPKDLYLCKLQRYYNSDVEKVDFSDPAGAVRVINTWASKVTEGHIQHLISEAEAQSNTIMMLLNAVYFKGLWVNPFPENQTTTGPFHVSDTQKVDVQLMNVTSKFGYYNITELDAQLIRLPYLGDKFAMYVMLPNNKTGLDTLINSLGPERPLTQYIDNMTWTLVNLVMPKFEFDFTTSLRPTLEKLGLTNMFTSAADLTDIADIKSGSLVVSNVLQKAGISVNEIGSVAYAATVVELTDKFGGDEEVIEFKADHPFLFFIDDEKIRTTVFVGKVQTPKKAEAPTTDKNLPEAPVSRIDGSTTDNNLPPQTPGIYCDHYDEDCAREKRRREALQARHNLFDADLLEEISKSKPDNFVVSPVGIKTLLALILEGANGSTLKELQNLLRLPDKIADARNKLGELQSALQKSGYSRVIVDSVAQVFVSEALVTNSTYAKTIKDYYNAEVSPQNFGQPEATTHYINSWINTRTRGLIPTLLSEGFIDPRTYSILVSAVYFDGKWKNAFKRRDTRDGCFYSGPNMACQTTPMMTKIEELQYNFDITLDAHVLQIPYQDERFFMVIVLPSKKDGIKQLSVDSSRLLFPLLIQRMVSYEVNLTMPRFTMEFETELIATLKEIGLTEVFSNSAKLPYMFNDKQGKIDAMIHKAKIEVNEKGTKGAAGSAASVIPLMQSVNRITLELNHPFYYFVCEANTNAVLFMGRLSSVEGAVKGEEADQESNLMTLQNSRRPVANAPTHSGYKPSSHGAYNHPYTAQPQPSTSTRRMMMTQTGF</sequence>
<dbReference type="Gene3D" id="2.30.39.10">
    <property type="entry name" value="Alpha-1-antitrypsin, domain 1"/>
    <property type="match status" value="2"/>
</dbReference>
<comment type="subcellular location">
    <subcellularLocation>
        <location evidence="1">Secreted</location>
    </subcellularLocation>
</comment>
<feature type="domain" description="Serpin" evidence="10">
    <location>
        <begin position="51"/>
        <end position="420"/>
    </location>
</feature>
<feature type="region of interest" description="Disordered" evidence="9">
    <location>
        <begin position="853"/>
        <end position="911"/>
    </location>
</feature>
<protein>
    <recommendedName>
        <fullName evidence="10">Serpin domain-containing protein</fullName>
    </recommendedName>
</protein>
<feature type="compositionally biased region" description="Low complexity" evidence="9">
    <location>
        <begin position="898"/>
        <end position="911"/>
    </location>
</feature>
<dbReference type="InterPro" id="IPR000215">
    <property type="entry name" value="Serpin_fam"/>
</dbReference>
<keyword evidence="6" id="KW-0722">Serine protease inhibitor</keyword>
<evidence type="ECO:0000256" key="6">
    <source>
        <dbReference type="ARBA" id="ARBA00022900"/>
    </source>
</evidence>
<evidence type="ECO:0000256" key="5">
    <source>
        <dbReference type="ARBA" id="ARBA00022729"/>
    </source>
</evidence>
<dbReference type="PANTHER" id="PTHR11461">
    <property type="entry name" value="SERINE PROTEASE INHIBITOR, SERPIN"/>
    <property type="match status" value="1"/>
</dbReference>
<dbReference type="FunFam" id="2.30.39.10:FF:000030">
    <property type="entry name" value="Serpin 2"/>
    <property type="match status" value="1"/>
</dbReference>
<evidence type="ECO:0000256" key="1">
    <source>
        <dbReference type="ARBA" id="ARBA00004613"/>
    </source>
</evidence>
<gene>
    <name evidence="11" type="ORF">g.31420</name>
</gene>
<dbReference type="CDD" id="cd19578">
    <property type="entry name" value="serpinK_insect_SRPN2-like"/>
    <property type="match status" value="1"/>
</dbReference>
<keyword evidence="7" id="KW-0325">Glycoprotein</keyword>
<dbReference type="InterPro" id="IPR023796">
    <property type="entry name" value="Serpin_dom"/>
</dbReference>
<feature type="domain" description="Serpin" evidence="10">
    <location>
        <begin position="484"/>
        <end position="845"/>
    </location>
</feature>
<evidence type="ECO:0000256" key="3">
    <source>
        <dbReference type="ARBA" id="ARBA00022525"/>
    </source>
</evidence>
<comment type="similarity">
    <text evidence="2 8">Belongs to the serpin family.</text>
</comment>
<evidence type="ECO:0000256" key="9">
    <source>
        <dbReference type="SAM" id="MobiDB-lite"/>
    </source>
</evidence>
<evidence type="ECO:0000256" key="2">
    <source>
        <dbReference type="ARBA" id="ARBA00009500"/>
    </source>
</evidence>
<dbReference type="InterPro" id="IPR023795">
    <property type="entry name" value="Serpin_CS"/>
</dbReference>
<dbReference type="GO" id="GO:0005615">
    <property type="term" value="C:extracellular space"/>
    <property type="evidence" value="ECO:0007669"/>
    <property type="project" value="InterPro"/>
</dbReference>
<evidence type="ECO:0000256" key="8">
    <source>
        <dbReference type="RuleBase" id="RU000411"/>
    </source>
</evidence>
<dbReference type="EMBL" id="GEBQ01014143">
    <property type="protein sequence ID" value="JAT25834.1"/>
    <property type="molecule type" value="Transcribed_RNA"/>
</dbReference>
<feature type="compositionally biased region" description="Polar residues" evidence="9">
    <location>
        <begin position="857"/>
        <end position="867"/>
    </location>
</feature>
<dbReference type="Pfam" id="PF00079">
    <property type="entry name" value="Serpin"/>
    <property type="match status" value="2"/>
</dbReference>
<accession>A0A1B6LQJ3</accession>
<dbReference type="InterPro" id="IPR036186">
    <property type="entry name" value="Serpin_sf"/>
</dbReference>
<reference evidence="11" key="1">
    <citation type="submission" date="2015-11" db="EMBL/GenBank/DDBJ databases">
        <title>De novo transcriptome assembly of four potential Pierce s Disease insect vectors from Arizona vineyards.</title>
        <authorList>
            <person name="Tassone E.E."/>
        </authorList>
    </citation>
    <scope>NUCLEOTIDE SEQUENCE</scope>
</reference>
<dbReference type="Gene3D" id="3.30.497.10">
    <property type="entry name" value="Antithrombin, subunit I, domain 2"/>
    <property type="match status" value="2"/>
</dbReference>
<organism evidence="11">
    <name type="scientific">Graphocephala atropunctata</name>
    <dbReference type="NCBI Taxonomy" id="36148"/>
    <lineage>
        <taxon>Eukaryota</taxon>
        <taxon>Metazoa</taxon>
        <taxon>Ecdysozoa</taxon>
        <taxon>Arthropoda</taxon>
        <taxon>Hexapoda</taxon>
        <taxon>Insecta</taxon>
        <taxon>Pterygota</taxon>
        <taxon>Neoptera</taxon>
        <taxon>Paraneoptera</taxon>
        <taxon>Hemiptera</taxon>
        <taxon>Auchenorrhyncha</taxon>
        <taxon>Membracoidea</taxon>
        <taxon>Cicadellidae</taxon>
        <taxon>Cicadellinae</taxon>
        <taxon>Cicadellini</taxon>
        <taxon>Graphocephala</taxon>
    </lineage>
</organism>